<dbReference type="GO" id="GO:0009252">
    <property type="term" value="P:peptidoglycan biosynthetic process"/>
    <property type="evidence" value="ECO:0007669"/>
    <property type="project" value="UniProtKB-UniPathway"/>
</dbReference>
<keyword evidence="5" id="KW-0961">Cell wall biogenesis/degradation</keyword>
<reference evidence="8" key="1">
    <citation type="journal article" date="2013" name="PLoS ONE">
        <title>Metagenomic insights into the carbohydrate-active enzymes carried by the microorganisms adhering to solid digesta in the rumen of cows.</title>
        <authorList>
            <person name="Wang L."/>
            <person name="Hatem A."/>
            <person name="Catalyurek U.V."/>
            <person name="Morrison M."/>
            <person name="Yu Z."/>
        </authorList>
    </citation>
    <scope>NUCLEOTIDE SEQUENCE</scope>
</reference>
<name>W0FSF5_9BACT</name>
<dbReference type="CDD" id="cd16913">
    <property type="entry name" value="YkuD_like"/>
    <property type="match status" value="1"/>
</dbReference>
<evidence type="ECO:0000256" key="2">
    <source>
        <dbReference type="ARBA" id="ARBA00022679"/>
    </source>
</evidence>
<keyword evidence="2" id="KW-0808">Transferase</keyword>
<organism evidence="8">
    <name type="scientific">uncultured bacterium Contigcl_1149</name>
    <dbReference type="NCBI Taxonomy" id="1393644"/>
    <lineage>
        <taxon>Bacteria</taxon>
        <taxon>environmental samples</taxon>
    </lineage>
</organism>
<feature type="signal peptide" evidence="6">
    <location>
        <begin position="1"/>
        <end position="20"/>
    </location>
</feature>
<keyword evidence="4" id="KW-0573">Peptidoglycan synthesis</keyword>
<dbReference type="Gene3D" id="2.40.440.10">
    <property type="entry name" value="L,D-transpeptidase catalytic domain-like"/>
    <property type="match status" value="1"/>
</dbReference>
<dbReference type="GO" id="GO:0071555">
    <property type="term" value="P:cell wall organization"/>
    <property type="evidence" value="ECO:0007669"/>
    <property type="project" value="UniProtKB-KW"/>
</dbReference>
<dbReference type="AlphaFoldDB" id="W0FSF5"/>
<protein>
    <submittedName>
        <fullName evidence="8">ErfK/YbiS/YcfS/YnhG family protein</fullName>
    </submittedName>
</protein>
<dbReference type="GO" id="GO:0016740">
    <property type="term" value="F:transferase activity"/>
    <property type="evidence" value="ECO:0007669"/>
    <property type="project" value="UniProtKB-KW"/>
</dbReference>
<evidence type="ECO:0000313" key="8">
    <source>
        <dbReference type="EMBL" id="AHF25832.1"/>
    </source>
</evidence>
<sequence>MKKLVSLFLALVLLFSAALAEDGADEAVEEIVEDVMLDDEEDADEAGADGSAAIPDQSVFTPSYGSPWQSAPGASSYWTLPMDITDEEAVWNMLMEPITVVDIGKKKGLSYSQLTKQNIYMYLEPDEDSKIVGEITNLSQGVRVIEDLGNGWTHVECYSSSFFSKPATKIKAWNILVSGYVKSKYLRQVQPTDKLALVIDKLSQHLYVFQEGKMIAELLCSTGLVQWNGKKYQPYNETRSGEFLLINMTGSLDSDRLKCSYAIRFNAGDEIHEVPHLVRADGTFEYKTTEPYLGQKRSHGCIRIQRLATPEGINMAWIYKRVRDLDLCGKVKIVIWEDWQGRQLPVPDPDTVLYYNDNGKGQYYHRGEKCNSASSVTFSPFRYAQLDEAPYSKLKACPWCNPVRRESDIEEINQRYAPGGDHDELLTELRQDYYDYLEKD</sequence>
<evidence type="ECO:0000256" key="5">
    <source>
        <dbReference type="ARBA" id="ARBA00023316"/>
    </source>
</evidence>
<comment type="pathway">
    <text evidence="1">Cell wall biogenesis; peptidoglycan biosynthesis.</text>
</comment>
<evidence type="ECO:0000259" key="7">
    <source>
        <dbReference type="Pfam" id="PF03734"/>
    </source>
</evidence>
<dbReference type="InterPro" id="IPR038063">
    <property type="entry name" value="Transpep_catalytic_dom"/>
</dbReference>
<dbReference type="UniPathway" id="UPA00219"/>
<dbReference type="EMBL" id="KC246854">
    <property type="protein sequence ID" value="AHF25832.1"/>
    <property type="molecule type" value="Genomic_DNA"/>
</dbReference>
<evidence type="ECO:0000256" key="6">
    <source>
        <dbReference type="SAM" id="SignalP"/>
    </source>
</evidence>
<feature type="chain" id="PRO_5004788617" evidence="6">
    <location>
        <begin position="21"/>
        <end position="440"/>
    </location>
</feature>
<dbReference type="Pfam" id="PF03734">
    <property type="entry name" value="YkuD"/>
    <property type="match status" value="1"/>
</dbReference>
<dbReference type="GO" id="GO:0008360">
    <property type="term" value="P:regulation of cell shape"/>
    <property type="evidence" value="ECO:0007669"/>
    <property type="project" value="UniProtKB-KW"/>
</dbReference>
<evidence type="ECO:0000256" key="4">
    <source>
        <dbReference type="ARBA" id="ARBA00022984"/>
    </source>
</evidence>
<keyword evidence="6" id="KW-0732">Signal</keyword>
<proteinExistence type="predicted"/>
<dbReference type="InterPro" id="IPR005490">
    <property type="entry name" value="LD_TPept_cat_dom"/>
</dbReference>
<feature type="domain" description="L,D-TPase catalytic" evidence="7">
    <location>
        <begin position="197"/>
        <end position="323"/>
    </location>
</feature>
<dbReference type="SUPFAM" id="SSF141523">
    <property type="entry name" value="L,D-transpeptidase catalytic domain-like"/>
    <property type="match status" value="1"/>
</dbReference>
<evidence type="ECO:0000256" key="1">
    <source>
        <dbReference type="ARBA" id="ARBA00004752"/>
    </source>
</evidence>
<accession>W0FSF5</accession>
<keyword evidence="3" id="KW-0133">Cell shape</keyword>
<evidence type="ECO:0000256" key="3">
    <source>
        <dbReference type="ARBA" id="ARBA00022960"/>
    </source>
</evidence>